<organism evidence="2 3">
    <name type="scientific">Caerostris extrusa</name>
    <name type="common">Bark spider</name>
    <name type="synonym">Caerostris bankana</name>
    <dbReference type="NCBI Taxonomy" id="172846"/>
    <lineage>
        <taxon>Eukaryota</taxon>
        <taxon>Metazoa</taxon>
        <taxon>Ecdysozoa</taxon>
        <taxon>Arthropoda</taxon>
        <taxon>Chelicerata</taxon>
        <taxon>Arachnida</taxon>
        <taxon>Araneae</taxon>
        <taxon>Araneomorphae</taxon>
        <taxon>Entelegynae</taxon>
        <taxon>Araneoidea</taxon>
        <taxon>Araneidae</taxon>
        <taxon>Caerostris</taxon>
    </lineage>
</organism>
<dbReference type="Proteomes" id="UP001054945">
    <property type="component" value="Unassembled WGS sequence"/>
</dbReference>
<accession>A0AAV4TDI0</accession>
<reference evidence="2 3" key="1">
    <citation type="submission" date="2021-06" db="EMBL/GenBank/DDBJ databases">
        <title>Caerostris extrusa draft genome.</title>
        <authorList>
            <person name="Kono N."/>
            <person name="Arakawa K."/>
        </authorList>
    </citation>
    <scope>NUCLEOTIDE SEQUENCE [LARGE SCALE GENOMIC DNA]</scope>
</reference>
<name>A0AAV4TDI0_CAEEX</name>
<evidence type="ECO:0000313" key="2">
    <source>
        <dbReference type="EMBL" id="GIY44325.1"/>
    </source>
</evidence>
<proteinExistence type="predicted"/>
<feature type="region of interest" description="Disordered" evidence="1">
    <location>
        <begin position="39"/>
        <end position="78"/>
    </location>
</feature>
<evidence type="ECO:0000256" key="1">
    <source>
        <dbReference type="SAM" id="MobiDB-lite"/>
    </source>
</evidence>
<comment type="caution">
    <text evidence="2">The sequence shown here is derived from an EMBL/GenBank/DDBJ whole genome shotgun (WGS) entry which is preliminary data.</text>
</comment>
<evidence type="ECO:0000313" key="3">
    <source>
        <dbReference type="Proteomes" id="UP001054945"/>
    </source>
</evidence>
<sequence>MIVITKQIGPSLKAIDARDANAALSRDVDLNYGKGQLDGDVKGWTASSPEKKKSVGHGRELSASVLPPSPVDRKGMPLTRWKKTYGHIGHI</sequence>
<gene>
    <name evidence="2" type="ORF">CEXT_79911</name>
</gene>
<keyword evidence="3" id="KW-1185">Reference proteome</keyword>
<feature type="compositionally biased region" description="Basic and acidic residues" evidence="1">
    <location>
        <begin position="49"/>
        <end position="60"/>
    </location>
</feature>
<dbReference type="EMBL" id="BPLR01011127">
    <property type="protein sequence ID" value="GIY44325.1"/>
    <property type="molecule type" value="Genomic_DNA"/>
</dbReference>
<protein>
    <submittedName>
        <fullName evidence="2">Uncharacterized protein</fullName>
    </submittedName>
</protein>
<dbReference type="AlphaFoldDB" id="A0AAV4TDI0"/>